<reference evidence="2 3" key="1">
    <citation type="journal article" date="2018" name="Mycol. Prog.">
        <title>Coniella lustricola, a new species from submerged detritus.</title>
        <authorList>
            <person name="Raudabaugh D.B."/>
            <person name="Iturriaga T."/>
            <person name="Carver A."/>
            <person name="Mondo S."/>
            <person name="Pangilinan J."/>
            <person name="Lipzen A."/>
            <person name="He G."/>
            <person name="Amirebrahimi M."/>
            <person name="Grigoriev I.V."/>
            <person name="Miller A.N."/>
        </authorList>
    </citation>
    <scope>NUCLEOTIDE SEQUENCE [LARGE SCALE GENOMIC DNA]</scope>
    <source>
        <strain evidence="2 3">B22-T-1</strain>
    </source>
</reference>
<protein>
    <recommendedName>
        <fullName evidence="4">AA1-like domain-containing protein</fullName>
    </recommendedName>
</protein>
<organism evidence="2 3">
    <name type="scientific">Coniella lustricola</name>
    <dbReference type="NCBI Taxonomy" id="2025994"/>
    <lineage>
        <taxon>Eukaryota</taxon>
        <taxon>Fungi</taxon>
        <taxon>Dikarya</taxon>
        <taxon>Ascomycota</taxon>
        <taxon>Pezizomycotina</taxon>
        <taxon>Sordariomycetes</taxon>
        <taxon>Sordariomycetidae</taxon>
        <taxon>Diaporthales</taxon>
        <taxon>Schizoparmaceae</taxon>
        <taxon>Coniella</taxon>
    </lineage>
</organism>
<feature type="signal peptide" evidence="1">
    <location>
        <begin position="1"/>
        <end position="17"/>
    </location>
</feature>
<gene>
    <name evidence="2" type="ORF">BD289DRAFT_425527</name>
</gene>
<sequence>MHFSLAAGLAFIACATALPHELVAGRANTIVALTSTSSYNWTVTDWTAVNDDANSTFSFSVSAPSTTEGGSTIPPFDAVCSGTGINTGPWPCTGLPAATNTSEAAVNAYLQTSNDSSLAAVVISYQYATISGGWETEYNWTAYASEPWGTGLTFETSPSYVWGVA</sequence>
<evidence type="ECO:0008006" key="4">
    <source>
        <dbReference type="Google" id="ProtNLM"/>
    </source>
</evidence>
<dbReference type="EMBL" id="KZ678389">
    <property type="protein sequence ID" value="PSR97691.1"/>
    <property type="molecule type" value="Genomic_DNA"/>
</dbReference>
<dbReference type="OrthoDB" id="3508922at2759"/>
<evidence type="ECO:0000313" key="3">
    <source>
        <dbReference type="Proteomes" id="UP000241462"/>
    </source>
</evidence>
<accession>A0A2T3AHE3</accession>
<feature type="chain" id="PRO_5015597850" description="AA1-like domain-containing protein" evidence="1">
    <location>
        <begin position="18"/>
        <end position="165"/>
    </location>
</feature>
<evidence type="ECO:0000256" key="1">
    <source>
        <dbReference type="SAM" id="SignalP"/>
    </source>
</evidence>
<keyword evidence="1" id="KW-0732">Signal</keyword>
<keyword evidence="3" id="KW-1185">Reference proteome</keyword>
<proteinExistence type="predicted"/>
<dbReference type="AlphaFoldDB" id="A0A2T3AHE3"/>
<dbReference type="InParanoid" id="A0A2T3AHE3"/>
<name>A0A2T3AHE3_9PEZI</name>
<dbReference type="Proteomes" id="UP000241462">
    <property type="component" value="Unassembled WGS sequence"/>
</dbReference>
<evidence type="ECO:0000313" key="2">
    <source>
        <dbReference type="EMBL" id="PSR97691.1"/>
    </source>
</evidence>